<reference evidence="1 2" key="1">
    <citation type="submission" date="2013-08" db="EMBL/GenBank/DDBJ databases">
        <authorList>
            <person name="Huang J."/>
            <person name="Wang G."/>
        </authorList>
    </citation>
    <scope>NUCLEOTIDE SEQUENCE [LARGE SCALE GENOMIC DNA]</scope>
    <source>
        <strain evidence="1 2">BH030004</strain>
    </source>
</reference>
<keyword evidence="2" id="KW-1185">Reference proteome</keyword>
<evidence type="ECO:0000313" key="1">
    <source>
        <dbReference type="EMBL" id="KGX84667.1"/>
    </source>
</evidence>
<accession>A0A0A5HM09</accession>
<sequence>MFTQVKYWNPYIGPFDPCPPMRVKSYQTPPNLYIGFQPPNMEQYSPRQALHCGTLWPAFYSPYPSDGREEE</sequence>
<protein>
    <submittedName>
        <fullName evidence="1">CotJA</fullName>
    </submittedName>
</protein>
<organism evidence="1 2">
    <name type="scientific">Pontibacillus marinus BH030004 = DSM 16465</name>
    <dbReference type="NCBI Taxonomy" id="1385511"/>
    <lineage>
        <taxon>Bacteria</taxon>
        <taxon>Bacillati</taxon>
        <taxon>Bacillota</taxon>
        <taxon>Bacilli</taxon>
        <taxon>Bacillales</taxon>
        <taxon>Bacillaceae</taxon>
        <taxon>Pontibacillus</taxon>
    </lineage>
</organism>
<dbReference type="RefSeq" id="WP_027446806.1">
    <property type="nucleotide sequence ID" value="NZ_AULJ01000041.1"/>
</dbReference>
<dbReference type="eggNOG" id="ENOG50332J6">
    <property type="taxonomic scope" value="Bacteria"/>
</dbReference>
<dbReference type="Proteomes" id="UP000030403">
    <property type="component" value="Unassembled WGS sequence"/>
</dbReference>
<gene>
    <name evidence="1" type="ORF">N783_16410</name>
</gene>
<dbReference type="Pfam" id="PF11007">
    <property type="entry name" value="CotJA"/>
    <property type="match status" value="1"/>
</dbReference>
<dbReference type="STRING" id="1385511.GCA_000425225_03188"/>
<name>A0A0A5HM09_9BACI</name>
<dbReference type="EMBL" id="AVPF01000051">
    <property type="protein sequence ID" value="KGX84667.1"/>
    <property type="molecule type" value="Genomic_DNA"/>
</dbReference>
<comment type="caution">
    <text evidence="1">The sequence shown here is derived from an EMBL/GenBank/DDBJ whole genome shotgun (WGS) entry which is preliminary data.</text>
</comment>
<dbReference type="AlphaFoldDB" id="A0A0A5HM09"/>
<dbReference type="OrthoDB" id="2376696at2"/>
<proteinExistence type="predicted"/>
<dbReference type="InterPro" id="IPR020256">
    <property type="entry name" value="Spore_coat_CotJA"/>
</dbReference>
<evidence type="ECO:0000313" key="2">
    <source>
        <dbReference type="Proteomes" id="UP000030403"/>
    </source>
</evidence>